<feature type="transmembrane region" description="Helical" evidence="8">
    <location>
        <begin position="185"/>
        <end position="208"/>
    </location>
</feature>
<dbReference type="Gene3D" id="1.20.1250.20">
    <property type="entry name" value="MFS general substrate transporter like domains"/>
    <property type="match status" value="1"/>
</dbReference>
<accession>A0A1J4MZE8</accession>
<dbReference type="InterPro" id="IPR052599">
    <property type="entry name" value="SLC43A_AATransporter"/>
</dbReference>
<evidence type="ECO:0000256" key="7">
    <source>
        <dbReference type="ARBA" id="ARBA00023136"/>
    </source>
</evidence>
<organism evidence="9 10">
    <name type="scientific">Cryptosporidium andersoni</name>
    <dbReference type="NCBI Taxonomy" id="117008"/>
    <lineage>
        <taxon>Eukaryota</taxon>
        <taxon>Sar</taxon>
        <taxon>Alveolata</taxon>
        <taxon>Apicomplexa</taxon>
        <taxon>Conoidasida</taxon>
        <taxon>Coccidia</taxon>
        <taxon>Eucoccidiorida</taxon>
        <taxon>Eimeriorina</taxon>
        <taxon>Cryptosporidiidae</taxon>
        <taxon>Cryptosporidium</taxon>
    </lineage>
</organism>
<dbReference type="EMBL" id="LRBS01000002">
    <property type="protein sequence ID" value="OII78341.1"/>
    <property type="molecule type" value="Genomic_DNA"/>
</dbReference>
<dbReference type="PANTHER" id="PTHR20772">
    <property type="entry name" value="PROTEIN FMP42"/>
    <property type="match status" value="1"/>
</dbReference>
<keyword evidence="10" id="KW-1185">Reference proteome</keyword>
<dbReference type="SUPFAM" id="SSF103473">
    <property type="entry name" value="MFS general substrate transporter"/>
    <property type="match status" value="1"/>
</dbReference>
<keyword evidence="7 8" id="KW-0472">Membrane</keyword>
<comment type="similarity">
    <text evidence="2">Belongs to the SLC43A transporter (TC 2.A.1.44) family.</text>
</comment>
<feature type="transmembrane region" description="Helical" evidence="8">
    <location>
        <begin position="434"/>
        <end position="458"/>
    </location>
</feature>
<feature type="transmembrane region" description="Helical" evidence="8">
    <location>
        <begin position="338"/>
        <end position="363"/>
    </location>
</feature>
<dbReference type="GeneID" id="92367583"/>
<dbReference type="GO" id="GO:0016020">
    <property type="term" value="C:membrane"/>
    <property type="evidence" value="ECO:0007669"/>
    <property type="project" value="UniProtKB-SubCell"/>
</dbReference>
<evidence type="ECO:0000256" key="3">
    <source>
        <dbReference type="ARBA" id="ARBA00022448"/>
    </source>
</evidence>
<keyword evidence="5" id="KW-0029">Amino-acid transport</keyword>
<comment type="caution">
    <text evidence="9">The sequence shown here is derived from an EMBL/GenBank/DDBJ whole genome shotgun (WGS) entry which is preliminary data.</text>
</comment>
<protein>
    <recommendedName>
        <fullName evidence="11">Major facilitator superfamily protein</fullName>
    </recommendedName>
</protein>
<keyword evidence="4 8" id="KW-0812">Transmembrane</keyword>
<keyword evidence="3" id="KW-0813">Transport</keyword>
<feature type="transmembrane region" description="Helical" evidence="8">
    <location>
        <begin position="313"/>
        <end position="331"/>
    </location>
</feature>
<dbReference type="InterPro" id="IPR036259">
    <property type="entry name" value="MFS_trans_sf"/>
</dbReference>
<feature type="transmembrane region" description="Helical" evidence="8">
    <location>
        <begin position="12"/>
        <end position="34"/>
    </location>
</feature>
<name>A0A1J4MZE8_9CRYT</name>
<dbReference type="PANTHER" id="PTHR20772:SF2">
    <property type="entry name" value="PROTEIN FMP42"/>
    <property type="match status" value="1"/>
</dbReference>
<feature type="transmembrane region" description="Helical" evidence="8">
    <location>
        <begin position="59"/>
        <end position="78"/>
    </location>
</feature>
<feature type="transmembrane region" description="Helical" evidence="8">
    <location>
        <begin position="404"/>
        <end position="422"/>
    </location>
</feature>
<evidence type="ECO:0000256" key="6">
    <source>
        <dbReference type="ARBA" id="ARBA00022989"/>
    </source>
</evidence>
<feature type="transmembrane region" description="Helical" evidence="8">
    <location>
        <begin position="270"/>
        <end position="293"/>
    </location>
</feature>
<evidence type="ECO:0000256" key="1">
    <source>
        <dbReference type="ARBA" id="ARBA00004141"/>
    </source>
</evidence>
<dbReference type="GO" id="GO:0006865">
    <property type="term" value="P:amino acid transport"/>
    <property type="evidence" value="ECO:0007669"/>
    <property type="project" value="UniProtKB-KW"/>
</dbReference>
<evidence type="ECO:0000256" key="4">
    <source>
        <dbReference type="ARBA" id="ARBA00022692"/>
    </source>
</evidence>
<comment type="subcellular location">
    <subcellularLocation>
        <location evidence="1">Membrane</location>
        <topology evidence="1">Multi-pass membrane protein</topology>
    </subcellularLocation>
</comment>
<proteinExistence type="inferred from homology"/>
<feature type="transmembrane region" description="Helical" evidence="8">
    <location>
        <begin position="145"/>
        <end position="165"/>
    </location>
</feature>
<feature type="transmembrane region" description="Helical" evidence="8">
    <location>
        <begin position="369"/>
        <end position="392"/>
    </location>
</feature>
<evidence type="ECO:0000313" key="10">
    <source>
        <dbReference type="Proteomes" id="UP000186804"/>
    </source>
</evidence>
<dbReference type="OrthoDB" id="341672at2759"/>
<reference evidence="9 10" key="1">
    <citation type="submission" date="2016-10" db="EMBL/GenBank/DDBJ databases">
        <title>Reductive evolution of mitochondrial metabolism and differential evolution of invasion-related proteins in Cryptosporidium.</title>
        <authorList>
            <person name="Liu S."/>
            <person name="Roellig D.M."/>
            <person name="Guo Y."/>
            <person name="Li N."/>
            <person name="Frace M.A."/>
            <person name="Tang K."/>
            <person name="Zhang L."/>
            <person name="Feng Y."/>
            <person name="Xiao L."/>
        </authorList>
    </citation>
    <scope>NUCLEOTIDE SEQUENCE [LARGE SCALE GENOMIC DNA]</scope>
    <source>
        <strain evidence="9">30847</strain>
    </source>
</reference>
<dbReference type="VEuPathDB" id="CryptoDB:cand_033990"/>
<dbReference type="RefSeq" id="XP_067070187.1">
    <property type="nucleotide sequence ID" value="XM_067213625.1"/>
</dbReference>
<evidence type="ECO:0000256" key="5">
    <source>
        <dbReference type="ARBA" id="ARBA00022970"/>
    </source>
</evidence>
<keyword evidence="6 8" id="KW-1133">Transmembrane helix</keyword>
<evidence type="ECO:0008006" key="11">
    <source>
        <dbReference type="Google" id="ProtNLM"/>
    </source>
</evidence>
<evidence type="ECO:0000313" key="9">
    <source>
        <dbReference type="EMBL" id="OII78341.1"/>
    </source>
</evidence>
<dbReference type="AlphaFoldDB" id="A0A1J4MZE8"/>
<evidence type="ECO:0000256" key="8">
    <source>
        <dbReference type="SAM" id="Phobius"/>
    </source>
</evidence>
<dbReference type="Proteomes" id="UP000186804">
    <property type="component" value="Unassembled WGS sequence"/>
</dbReference>
<feature type="transmembrane region" description="Helical" evidence="8">
    <location>
        <begin position="90"/>
        <end position="108"/>
    </location>
</feature>
<sequence length="475" mass="54764">MKDIKSQTLSGFSSNLLVFLYVLSSFIIGAPYLLPTALKELWLRNNSYEWLSNSERMMIFNNICTLGVSSFLLSGILGSYSIKYINNRRTALLGTIIYILGWIFCFFFEKYFYYGPFLGMILWGISTQLLSLSKSSISAFYESRRHLVVALVGGSIALNFIYTQLIELITRIFANQDNLIPGLTIVQFVILLNCILSTLWLIMFYYIIPEVPFVTPEIDYCKKVSKSLLYKNEEDLEGTMCIYKKTPTIEINRYKYSILKLWTLPLKKQLFSFLTISFIFIYSIMWFLRLYFTINMKSMIINQTNGNIEYTDFINNIFGYLLGFAFLAAILTGMIVDFVGIFVFLILFSVSSLVILLVFSTLIPFNLYLHLLGLVMCIFCYSYFIGCPYSFFTSTYGYTHLNTLQGVSSTIAGVFVLGYSFLDPYIQLNLENLHYITLNAILLNIFIILFSVAIALYVERLKRTFSNAYIFCHGH</sequence>
<gene>
    <name evidence="9" type="ORF">cand_033990</name>
</gene>
<evidence type="ECO:0000256" key="2">
    <source>
        <dbReference type="ARBA" id="ARBA00006595"/>
    </source>
</evidence>